<dbReference type="SUPFAM" id="SSF48498">
    <property type="entry name" value="Tetracyclin repressor-like, C-terminal domain"/>
    <property type="match status" value="1"/>
</dbReference>
<proteinExistence type="predicted"/>
<keyword evidence="3" id="KW-0804">Transcription</keyword>
<accession>A0A7K3MBM7</accession>
<feature type="domain" description="HTH tetR-type" evidence="6">
    <location>
        <begin position="27"/>
        <end position="87"/>
    </location>
</feature>
<dbReference type="InterPro" id="IPR009057">
    <property type="entry name" value="Homeodomain-like_sf"/>
</dbReference>
<dbReference type="PANTHER" id="PTHR30055">
    <property type="entry name" value="HTH-TYPE TRANSCRIPTIONAL REGULATOR RUTR"/>
    <property type="match status" value="1"/>
</dbReference>
<name>A0A7K3MBM7_9ACTN</name>
<dbReference type="InterPro" id="IPR025996">
    <property type="entry name" value="MT1864/Rv1816-like_C"/>
</dbReference>
<comment type="caution">
    <text evidence="7">The sequence shown here is derived from an EMBL/GenBank/DDBJ whole genome shotgun (WGS) entry which is preliminary data.</text>
</comment>
<evidence type="ECO:0000256" key="5">
    <source>
        <dbReference type="SAM" id="MobiDB-lite"/>
    </source>
</evidence>
<dbReference type="PRINTS" id="PR00455">
    <property type="entry name" value="HTHTETR"/>
</dbReference>
<dbReference type="InterPro" id="IPR050109">
    <property type="entry name" value="HTH-type_TetR-like_transc_reg"/>
</dbReference>
<dbReference type="GO" id="GO:0000976">
    <property type="term" value="F:transcription cis-regulatory region binding"/>
    <property type="evidence" value="ECO:0007669"/>
    <property type="project" value="TreeGrafter"/>
</dbReference>
<dbReference type="Proteomes" id="UP000460435">
    <property type="component" value="Unassembled WGS sequence"/>
</dbReference>
<evidence type="ECO:0000313" key="7">
    <source>
        <dbReference type="EMBL" id="NDL60719.1"/>
    </source>
</evidence>
<dbReference type="GO" id="GO:0003700">
    <property type="term" value="F:DNA-binding transcription factor activity"/>
    <property type="evidence" value="ECO:0007669"/>
    <property type="project" value="TreeGrafter"/>
</dbReference>
<dbReference type="Gene3D" id="1.10.357.10">
    <property type="entry name" value="Tetracycline Repressor, domain 2"/>
    <property type="match status" value="1"/>
</dbReference>
<evidence type="ECO:0000256" key="3">
    <source>
        <dbReference type="ARBA" id="ARBA00023163"/>
    </source>
</evidence>
<dbReference type="PROSITE" id="PS50977">
    <property type="entry name" value="HTH_TETR_2"/>
    <property type="match status" value="1"/>
</dbReference>
<evidence type="ECO:0000256" key="2">
    <source>
        <dbReference type="ARBA" id="ARBA00023125"/>
    </source>
</evidence>
<keyword evidence="8" id="KW-1185">Reference proteome</keyword>
<keyword evidence="1" id="KW-0805">Transcription regulation</keyword>
<dbReference type="SUPFAM" id="SSF46689">
    <property type="entry name" value="Homeodomain-like"/>
    <property type="match status" value="1"/>
</dbReference>
<dbReference type="EMBL" id="WLZY01000014">
    <property type="protein sequence ID" value="NDL60719.1"/>
    <property type="molecule type" value="Genomic_DNA"/>
</dbReference>
<evidence type="ECO:0000259" key="6">
    <source>
        <dbReference type="PROSITE" id="PS50977"/>
    </source>
</evidence>
<evidence type="ECO:0000256" key="4">
    <source>
        <dbReference type="PROSITE-ProRule" id="PRU00335"/>
    </source>
</evidence>
<organism evidence="7 8">
    <name type="scientific">Phytoactinopolyspora mesophila</name>
    <dbReference type="NCBI Taxonomy" id="2650750"/>
    <lineage>
        <taxon>Bacteria</taxon>
        <taxon>Bacillati</taxon>
        <taxon>Actinomycetota</taxon>
        <taxon>Actinomycetes</taxon>
        <taxon>Jiangellales</taxon>
        <taxon>Jiangellaceae</taxon>
        <taxon>Phytoactinopolyspora</taxon>
    </lineage>
</organism>
<keyword evidence="2 4" id="KW-0238">DNA-binding</keyword>
<protein>
    <submittedName>
        <fullName evidence="7">TetR family transcriptional regulator</fullName>
    </submittedName>
</protein>
<reference evidence="7 8" key="1">
    <citation type="submission" date="2019-11" db="EMBL/GenBank/DDBJ databases">
        <authorList>
            <person name="Li X.-J."/>
            <person name="Feng X.-M."/>
        </authorList>
    </citation>
    <scope>NUCLEOTIDE SEQUENCE [LARGE SCALE GENOMIC DNA]</scope>
    <source>
        <strain evidence="7 8">XMNu-373</strain>
    </source>
</reference>
<dbReference type="AlphaFoldDB" id="A0A7K3MBM7"/>
<dbReference type="RefSeq" id="WP_162453437.1">
    <property type="nucleotide sequence ID" value="NZ_WLZY01000014.1"/>
</dbReference>
<gene>
    <name evidence="7" type="ORF">F7O44_26945</name>
</gene>
<dbReference type="PANTHER" id="PTHR30055:SF243">
    <property type="entry name" value="HTH-TYPE TRANSCRIPTIONAL REGULATOR RV1816"/>
    <property type="match status" value="1"/>
</dbReference>
<sequence>MSNAPKDQGGTDAAVSAGPSRRERARAATIDEIKDTALKLMHEQGSTELRFSDIARQMGMTAPALYRYFADRDELLTALIVDAFDDLGNAVADAREQVPPDDLPGRFLAVGGAYRAWVNREPQRFALIFGMPVPGYVAPEEGPTTEAAQRAMTQLKSLFTEAANRGLLGEPRIQDVDDSFAACAMVKEAHAPDDSPMPPHIFQACLHCWASLHGFVTLETYGHFDFLTLEARDALFVSAVRLAATSAGFPWPEDAAAS</sequence>
<dbReference type="InterPro" id="IPR001647">
    <property type="entry name" value="HTH_TetR"/>
</dbReference>
<evidence type="ECO:0000256" key="1">
    <source>
        <dbReference type="ARBA" id="ARBA00023015"/>
    </source>
</evidence>
<evidence type="ECO:0000313" key="8">
    <source>
        <dbReference type="Proteomes" id="UP000460435"/>
    </source>
</evidence>
<dbReference type="Pfam" id="PF13305">
    <property type="entry name" value="TetR_C_33"/>
    <property type="match status" value="1"/>
</dbReference>
<dbReference type="InterPro" id="IPR036271">
    <property type="entry name" value="Tet_transcr_reg_TetR-rel_C_sf"/>
</dbReference>
<dbReference type="Pfam" id="PF00440">
    <property type="entry name" value="TetR_N"/>
    <property type="match status" value="1"/>
</dbReference>
<feature type="DNA-binding region" description="H-T-H motif" evidence="4">
    <location>
        <begin position="50"/>
        <end position="69"/>
    </location>
</feature>
<feature type="region of interest" description="Disordered" evidence="5">
    <location>
        <begin position="1"/>
        <end position="24"/>
    </location>
</feature>